<dbReference type="EMBL" id="UINC01019490">
    <property type="protein sequence ID" value="SVA82547.1"/>
    <property type="molecule type" value="Genomic_DNA"/>
</dbReference>
<organism evidence="1">
    <name type="scientific">marine metagenome</name>
    <dbReference type="NCBI Taxonomy" id="408172"/>
    <lineage>
        <taxon>unclassified sequences</taxon>
        <taxon>metagenomes</taxon>
        <taxon>ecological metagenomes</taxon>
    </lineage>
</organism>
<proteinExistence type="predicted"/>
<sequence length="35" mass="4030">MIYQLSNVETIYKLEVTFVDALAREIDTSIVRGIK</sequence>
<protein>
    <submittedName>
        <fullName evidence="1">Uncharacterized protein</fullName>
    </submittedName>
</protein>
<reference evidence="1" key="1">
    <citation type="submission" date="2018-05" db="EMBL/GenBank/DDBJ databases">
        <authorList>
            <person name="Lanie J.A."/>
            <person name="Ng W.-L."/>
            <person name="Kazmierczak K.M."/>
            <person name="Andrzejewski T.M."/>
            <person name="Davidsen T.M."/>
            <person name="Wayne K.J."/>
            <person name="Tettelin H."/>
            <person name="Glass J.I."/>
            <person name="Rusch D."/>
            <person name="Podicherti R."/>
            <person name="Tsui H.-C.T."/>
            <person name="Winkler M.E."/>
        </authorList>
    </citation>
    <scope>NUCLEOTIDE SEQUENCE</scope>
</reference>
<gene>
    <name evidence="1" type="ORF">METZ01_LOCUS135401</name>
</gene>
<evidence type="ECO:0000313" key="1">
    <source>
        <dbReference type="EMBL" id="SVA82547.1"/>
    </source>
</evidence>
<dbReference type="AlphaFoldDB" id="A0A381Z1E6"/>
<name>A0A381Z1E6_9ZZZZ</name>
<accession>A0A381Z1E6</accession>